<evidence type="ECO:0000313" key="2">
    <source>
        <dbReference type="EMBL" id="GFO58904.1"/>
    </source>
</evidence>
<reference evidence="3" key="1">
    <citation type="submission" date="2020-06" db="EMBL/GenBank/DDBJ databases">
        <title>Draft genomic sequence of Geomonas sp. Red330.</title>
        <authorList>
            <person name="Itoh H."/>
            <person name="Zhenxing X."/>
            <person name="Ushijima N."/>
            <person name="Masuda Y."/>
            <person name="Shiratori Y."/>
            <person name="Senoo K."/>
        </authorList>
    </citation>
    <scope>NUCLEOTIDE SEQUENCE [LARGE SCALE GENOMIC DNA]</scope>
    <source>
        <strain evidence="3">Red330</strain>
    </source>
</reference>
<evidence type="ECO:0000256" key="1">
    <source>
        <dbReference type="SAM" id="Phobius"/>
    </source>
</evidence>
<dbReference type="PROSITE" id="PS51257">
    <property type="entry name" value="PROKAR_LIPOPROTEIN"/>
    <property type="match status" value="1"/>
</dbReference>
<feature type="transmembrane region" description="Helical" evidence="1">
    <location>
        <begin position="47"/>
        <end position="68"/>
    </location>
</feature>
<comment type="caution">
    <text evidence="2">The sequence shown here is derived from an EMBL/GenBank/DDBJ whole genome shotgun (WGS) entry which is preliminary data.</text>
</comment>
<dbReference type="EMBL" id="BLXX01000002">
    <property type="protein sequence ID" value="GFO58904.1"/>
    <property type="molecule type" value="Genomic_DNA"/>
</dbReference>
<proteinExistence type="predicted"/>
<evidence type="ECO:0000313" key="3">
    <source>
        <dbReference type="Proteomes" id="UP000556026"/>
    </source>
</evidence>
<dbReference type="InterPro" id="IPR021768">
    <property type="entry name" value="DUF3332"/>
</dbReference>
<keyword evidence="1" id="KW-1133">Transmembrane helix</keyword>
<keyword evidence="3" id="KW-1185">Reference proteome</keyword>
<dbReference type="AlphaFoldDB" id="A0A6V8MG73"/>
<dbReference type="RefSeq" id="WP_183353745.1">
    <property type="nucleotide sequence ID" value="NZ_BLXX01000002.1"/>
</dbReference>
<gene>
    <name evidence="2" type="ORF">GMST_12290</name>
</gene>
<keyword evidence="1" id="KW-0812">Transmembrane</keyword>
<accession>A0A6V8MG73</accession>
<dbReference type="Pfam" id="PF11810">
    <property type="entry name" value="DUF3332"/>
    <property type="match status" value="1"/>
</dbReference>
<dbReference type="Proteomes" id="UP000556026">
    <property type="component" value="Unassembled WGS sequence"/>
</dbReference>
<sequence length="176" mass="19407">MKRITAMVLACAISALSLQGCYGKMALTRKVYALNGSVHDKFVRSLVTWAFIIVPVYGVSALVDFVLFNTIEFWSGKNPVAQGEKDFKFASGDASYRVHAQKSGDRVNYQISYFEGSTYRNTLSLDWDLKTGSSTGILSGDGARTEFFAARNKDGIIVTKREGGNSQHPVLVAQYR</sequence>
<name>A0A6V8MG73_9BACT</name>
<keyword evidence="1" id="KW-0472">Membrane</keyword>
<organism evidence="2 3">
    <name type="scientific">Geomonas silvestris</name>
    <dbReference type="NCBI Taxonomy" id="2740184"/>
    <lineage>
        <taxon>Bacteria</taxon>
        <taxon>Pseudomonadati</taxon>
        <taxon>Thermodesulfobacteriota</taxon>
        <taxon>Desulfuromonadia</taxon>
        <taxon>Geobacterales</taxon>
        <taxon>Geobacteraceae</taxon>
        <taxon>Geomonas</taxon>
    </lineage>
</organism>
<protein>
    <submittedName>
        <fullName evidence="2">Membrane protein</fullName>
    </submittedName>
</protein>